<evidence type="ECO:0000313" key="1">
    <source>
        <dbReference type="EMBL" id="ANP26840.1"/>
    </source>
</evidence>
<accession>A0A1B0ZFX3</accession>
<evidence type="ECO:0000313" key="2">
    <source>
        <dbReference type="Proteomes" id="UP000092596"/>
    </source>
</evidence>
<name>A0A1B0ZFX3_9MICO</name>
<dbReference type="KEGG" id="dva:DAD186_02810"/>
<gene>
    <name evidence="1" type="ORF">DAD186_02810</name>
</gene>
<dbReference type="AlphaFoldDB" id="A0A1B0ZFX3"/>
<dbReference type="STRING" id="1630135.DAD186_02810"/>
<protein>
    <submittedName>
        <fullName evidence="1">Uncharacterized protein</fullName>
    </submittedName>
</protein>
<dbReference type="EMBL" id="CP012117">
    <property type="protein sequence ID" value="ANP26840.1"/>
    <property type="molecule type" value="Genomic_DNA"/>
</dbReference>
<reference evidence="1 2" key="1">
    <citation type="submission" date="2015-06" db="EMBL/GenBank/DDBJ databases">
        <title>Investigation of pathophysiology for high-risk pregnancy and development of treatment modality based on it.</title>
        <authorList>
            <person name="Kim B.-C."/>
            <person name="Lim S."/>
        </authorList>
    </citation>
    <scope>NUCLEOTIDE SEQUENCE [LARGE SCALE GENOMIC DNA]</scope>
    <source>
        <strain evidence="1 2">AD1-86</strain>
    </source>
</reference>
<dbReference type="Proteomes" id="UP000092596">
    <property type="component" value="Chromosome"/>
</dbReference>
<organism evidence="1 2">
    <name type="scientific">Dermabacter vaginalis</name>
    <dbReference type="NCBI Taxonomy" id="1630135"/>
    <lineage>
        <taxon>Bacteria</taxon>
        <taxon>Bacillati</taxon>
        <taxon>Actinomycetota</taxon>
        <taxon>Actinomycetes</taxon>
        <taxon>Micrococcales</taxon>
        <taxon>Dermabacteraceae</taxon>
        <taxon>Dermabacter</taxon>
    </lineage>
</organism>
<proteinExistence type="predicted"/>
<sequence length="45" mass="4889">MVCSLMFVMVLVRVGAVGGPASNIPPRGIDFKGVWRLQSIDEADR</sequence>